<name>A0AAU8ENI6_9MICC</name>
<gene>
    <name evidence="4" type="ORF">ABRP34_20420</name>
</gene>
<feature type="region of interest" description="Disordered" evidence="1">
    <location>
        <begin position="1"/>
        <end position="28"/>
    </location>
</feature>
<feature type="domain" description="PucR C-terminal helix-turn-helix" evidence="3">
    <location>
        <begin position="501"/>
        <end position="557"/>
    </location>
</feature>
<reference evidence="4" key="1">
    <citation type="submission" date="2024-06" db="EMBL/GenBank/DDBJ databases">
        <title>Biodegradation of dimethachlon by Arthrobacter sp. K5: mechanistic insights and ecological implications.</title>
        <authorList>
            <person name="Hu S."/>
            <person name="Lu P."/>
        </authorList>
    </citation>
    <scope>NUCLEOTIDE SEQUENCE</scope>
    <source>
        <strain evidence="4">K5</strain>
    </source>
</reference>
<dbReference type="InterPro" id="IPR051448">
    <property type="entry name" value="CdaR-like_regulators"/>
</dbReference>
<sequence length="565" mass="59667">MGRNAQQAGAPETAGGTSPAGGSAAEHQSGVTLDQLLAKLPSELLMLHDGGNGSRLLRWVEPSELEDPTPYLLDGEFLLTAGLPFVGAADGGAGADSSAGAGAGAYVRRLVQAGVVALGFGLEPYFSAVPEAVVEACIRQNLTLVQVPSTVPFAAIGLEFSRLLESDNAKLFRHLADTNRQLMRAVLSARPEHELLAALAQRVPVWAMLMGADGRLRARAGSGVEAAALQPLLGRLLGGSGPRVEMDSLDRPGSRLVFGHPLRSTRDANLGALVLGTDTPLTPAQNSVVSSAVGLLELLVRQRTSGSLAPSQLATSLLLHPDSLSAGGARHINGLRDLLAQSTSSTRSGPLRIVQGIRAVQGIGAVQGTGPDQAAGRAGDSPVRELLQWRRLFDTKLVELTDYGFAAITRLKVDDALLGEVEKLGWRLVIGDVTELTDLSSANQRVTALRQRVQTTGKSARVGEVTWTVAGLLGHEAGTMLAGRLLEPVLSQDSDRRTAHLSVLRAWLGENGNWDATAKALGLHRNSVRRQINAVAELLDTDLNQAQVRAELWIALQYVDELPHS</sequence>
<evidence type="ECO:0000256" key="1">
    <source>
        <dbReference type="SAM" id="MobiDB-lite"/>
    </source>
</evidence>
<evidence type="ECO:0000259" key="3">
    <source>
        <dbReference type="Pfam" id="PF13556"/>
    </source>
</evidence>
<organism evidence="4">
    <name type="scientific">Arthrobacter sp. K5</name>
    <dbReference type="NCBI Taxonomy" id="2839623"/>
    <lineage>
        <taxon>Bacteria</taxon>
        <taxon>Bacillati</taxon>
        <taxon>Actinomycetota</taxon>
        <taxon>Actinomycetes</taxon>
        <taxon>Micrococcales</taxon>
        <taxon>Micrococcaceae</taxon>
        <taxon>Arthrobacter</taxon>
    </lineage>
</organism>
<dbReference type="InterPro" id="IPR042070">
    <property type="entry name" value="PucR_C-HTH_sf"/>
</dbReference>
<dbReference type="RefSeq" id="WP_353711576.1">
    <property type="nucleotide sequence ID" value="NZ_CP159279.1"/>
</dbReference>
<feature type="compositionally biased region" description="Low complexity" evidence="1">
    <location>
        <begin position="8"/>
        <end position="26"/>
    </location>
</feature>
<dbReference type="Pfam" id="PF13556">
    <property type="entry name" value="HTH_30"/>
    <property type="match status" value="1"/>
</dbReference>
<dbReference type="InterPro" id="IPR012914">
    <property type="entry name" value="PucR_dom"/>
</dbReference>
<dbReference type="PANTHER" id="PTHR33744:SF1">
    <property type="entry name" value="DNA-BINDING TRANSCRIPTIONAL ACTIVATOR ADER"/>
    <property type="match status" value="1"/>
</dbReference>
<feature type="domain" description="Purine catabolism PurC-like" evidence="2">
    <location>
        <begin position="54"/>
        <end position="159"/>
    </location>
</feature>
<dbReference type="Pfam" id="PF07905">
    <property type="entry name" value="PucR"/>
    <property type="match status" value="1"/>
</dbReference>
<evidence type="ECO:0000313" key="4">
    <source>
        <dbReference type="EMBL" id="XCH11136.1"/>
    </source>
</evidence>
<evidence type="ECO:0000259" key="2">
    <source>
        <dbReference type="Pfam" id="PF07905"/>
    </source>
</evidence>
<accession>A0AAU8ENI6</accession>
<dbReference type="Gene3D" id="1.10.10.2840">
    <property type="entry name" value="PucR C-terminal helix-turn-helix domain"/>
    <property type="match status" value="1"/>
</dbReference>
<dbReference type="EMBL" id="CP159279">
    <property type="protein sequence ID" value="XCH11136.1"/>
    <property type="molecule type" value="Genomic_DNA"/>
</dbReference>
<dbReference type="InterPro" id="IPR025736">
    <property type="entry name" value="PucR_C-HTH_dom"/>
</dbReference>
<dbReference type="PANTHER" id="PTHR33744">
    <property type="entry name" value="CARBOHYDRATE DIACID REGULATOR"/>
    <property type="match status" value="1"/>
</dbReference>
<dbReference type="AlphaFoldDB" id="A0AAU8ENI6"/>
<proteinExistence type="predicted"/>
<protein>
    <submittedName>
        <fullName evidence="4">PucR family transcriptional regulator</fullName>
    </submittedName>
</protein>